<protein>
    <submittedName>
        <fullName evidence="10">Zinc-binding protein A33</fullName>
    </submittedName>
</protein>
<dbReference type="GO" id="GO:0008270">
    <property type="term" value="F:zinc ion binding"/>
    <property type="evidence" value="ECO:0007669"/>
    <property type="project" value="UniProtKB-KW"/>
</dbReference>
<dbReference type="Gene3D" id="3.30.160.60">
    <property type="entry name" value="Classic Zinc Finger"/>
    <property type="match status" value="1"/>
</dbReference>
<feature type="domain" description="B box-type" evidence="8">
    <location>
        <begin position="289"/>
        <end position="330"/>
    </location>
</feature>
<feature type="domain" description="B30.2/SPRY" evidence="9">
    <location>
        <begin position="479"/>
        <end position="679"/>
    </location>
</feature>
<dbReference type="CDD" id="cd13733">
    <property type="entry name" value="SPRY_PRY_C-I_1"/>
    <property type="match status" value="1"/>
</dbReference>
<dbReference type="Proteomes" id="UP001174136">
    <property type="component" value="Unassembled WGS sequence"/>
</dbReference>
<dbReference type="SMART" id="SM00449">
    <property type="entry name" value="SPRY"/>
    <property type="match status" value="1"/>
</dbReference>
<evidence type="ECO:0000259" key="7">
    <source>
        <dbReference type="PROSITE" id="PS50089"/>
    </source>
</evidence>
<gene>
    <name evidence="10" type="primary">A33_0</name>
    <name evidence="10" type="ORF">N1851_009121</name>
</gene>
<dbReference type="Gene3D" id="2.60.120.920">
    <property type="match status" value="1"/>
</dbReference>
<evidence type="ECO:0000256" key="2">
    <source>
        <dbReference type="ARBA" id="ARBA00022771"/>
    </source>
</evidence>
<dbReference type="InterPro" id="IPR001870">
    <property type="entry name" value="B30.2/SPRY"/>
</dbReference>
<dbReference type="Pfam" id="PF15227">
    <property type="entry name" value="zf-C3HC4_4"/>
    <property type="match status" value="1"/>
</dbReference>
<evidence type="ECO:0000313" key="10">
    <source>
        <dbReference type="EMBL" id="KAK0150116.1"/>
    </source>
</evidence>
<keyword evidence="3" id="KW-0862">Zinc</keyword>
<sequence length="686" mass="76888">MYSGTATLLLIHRSPQARAQVPALEPDFWGTMFVRVKVALRSAVSWWCRLGLRWPLVYVELAGEAVLVLEALAHRRIAPRAGDARRRHAFVEEAEAGGKVSDLSHDEANEAGKEKQPGGPHGTVQHLHQRHPKVHTDRTMSRPHRVLRLMNIYAQRSRGADGMAKEIHALEELQSELTCPVCLALFREPVILECGHHFCRACITGCWAARERGSPPPTNPTCSTNPTCPKCRKSVAAKLRPNSLLCNVVDSVRRAQHMDPNTGGGGGGGGPGRPRRPGTGGASSVGYWPRADMCDEHEERLKLYCEDDQLPICLVCGMSRDHKTHNVVPINEAFENYKDKLSVALERIEFQVEEASLFQRHTNDRICHIKQQAGDLDRQVSAEFDFLKEFLRQEEQRIKEKLQKEKEEKLDQLEKALTQATEQISQLEMRADELRLKLQEEENPEQLKGIKDFIAGAETLFDLPLEVSVDLHSGDILGPLQYKTWRKMHSVLQPALTAVTLDPDTAYPRLWVSPCRSSIWVGDIQPNLPDNPERFTRYNIVLGYESFSSGRHYWEVEVGSKTAWGLGVAAASVNRKEEISLCPDDGFWTMGRRGDGDGSGGGGAGEYEACTDAEECPLRPPRAPRRVGVYLDYAGGQVSFYDAGDMSHLFSFRDARFTEPVLPYFNPWPIINGRNRQPLTIVAPSW</sequence>
<dbReference type="SMART" id="SM00589">
    <property type="entry name" value="PRY"/>
    <property type="match status" value="1"/>
</dbReference>
<feature type="domain" description="RING-type" evidence="7">
    <location>
        <begin position="179"/>
        <end position="232"/>
    </location>
</feature>
<evidence type="ECO:0000313" key="11">
    <source>
        <dbReference type="Proteomes" id="UP001174136"/>
    </source>
</evidence>
<dbReference type="InterPro" id="IPR006574">
    <property type="entry name" value="PRY"/>
</dbReference>
<dbReference type="InterPro" id="IPR003879">
    <property type="entry name" value="Butyrophylin_SPRY"/>
</dbReference>
<organism evidence="10 11">
    <name type="scientific">Merluccius polli</name>
    <name type="common">Benguela hake</name>
    <name type="synonym">Merluccius cadenati</name>
    <dbReference type="NCBI Taxonomy" id="89951"/>
    <lineage>
        <taxon>Eukaryota</taxon>
        <taxon>Metazoa</taxon>
        <taxon>Chordata</taxon>
        <taxon>Craniata</taxon>
        <taxon>Vertebrata</taxon>
        <taxon>Euteleostomi</taxon>
        <taxon>Actinopterygii</taxon>
        <taxon>Neopterygii</taxon>
        <taxon>Teleostei</taxon>
        <taxon>Neoteleostei</taxon>
        <taxon>Acanthomorphata</taxon>
        <taxon>Zeiogadaria</taxon>
        <taxon>Gadariae</taxon>
        <taxon>Gadiformes</taxon>
        <taxon>Gadoidei</taxon>
        <taxon>Merlucciidae</taxon>
        <taxon>Merluccius</taxon>
    </lineage>
</organism>
<comment type="caution">
    <text evidence="10">The sequence shown here is derived from an EMBL/GenBank/DDBJ whole genome shotgun (WGS) entry which is preliminary data.</text>
</comment>
<dbReference type="InterPro" id="IPR013320">
    <property type="entry name" value="ConA-like_dom_sf"/>
</dbReference>
<dbReference type="AlphaFoldDB" id="A0AA47N1V5"/>
<evidence type="ECO:0000256" key="4">
    <source>
        <dbReference type="PROSITE-ProRule" id="PRU00024"/>
    </source>
</evidence>
<dbReference type="InterPro" id="IPR003877">
    <property type="entry name" value="SPRY_dom"/>
</dbReference>
<feature type="region of interest" description="Disordered" evidence="6">
    <location>
        <begin position="108"/>
        <end position="139"/>
    </location>
</feature>
<dbReference type="PROSITE" id="PS50119">
    <property type="entry name" value="ZF_BBOX"/>
    <property type="match status" value="1"/>
</dbReference>
<dbReference type="PROSITE" id="PS50188">
    <property type="entry name" value="B302_SPRY"/>
    <property type="match status" value="1"/>
</dbReference>
<dbReference type="InterPro" id="IPR043136">
    <property type="entry name" value="B30.2/SPRY_sf"/>
</dbReference>
<dbReference type="SUPFAM" id="SSF57845">
    <property type="entry name" value="B-box zinc-binding domain"/>
    <property type="match status" value="1"/>
</dbReference>
<evidence type="ECO:0000256" key="6">
    <source>
        <dbReference type="SAM" id="MobiDB-lite"/>
    </source>
</evidence>
<dbReference type="InterPro" id="IPR017907">
    <property type="entry name" value="Znf_RING_CS"/>
</dbReference>
<dbReference type="PANTHER" id="PTHR24103">
    <property type="entry name" value="E3 UBIQUITIN-PROTEIN LIGASE TRIM"/>
    <property type="match status" value="1"/>
</dbReference>
<dbReference type="SUPFAM" id="SSF49899">
    <property type="entry name" value="Concanavalin A-like lectins/glucanases"/>
    <property type="match status" value="1"/>
</dbReference>
<dbReference type="InterPro" id="IPR001841">
    <property type="entry name" value="Znf_RING"/>
</dbReference>
<dbReference type="SUPFAM" id="SSF57850">
    <property type="entry name" value="RING/U-box"/>
    <property type="match status" value="1"/>
</dbReference>
<dbReference type="Gene3D" id="3.30.40.10">
    <property type="entry name" value="Zinc/RING finger domain, C3HC4 (zinc finger)"/>
    <property type="match status" value="1"/>
</dbReference>
<dbReference type="InterPro" id="IPR013083">
    <property type="entry name" value="Znf_RING/FYVE/PHD"/>
</dbReference>
<evidence type="ECO:0000256" key="3">
    <source>
        <dbReference type="ARBA" id="ARBA00022833"/>
    </source>
</evidence>
<dbReference type="SMART" id="SM00336">
    <property type="entry name" value="BBOX"/>
    <property type="match status" value="1"/>
</dbReference>
<dbReference type="Pfam" id="PF00643">
    <property type="entry name" value="zf-B_box"/>
    <property type="match status" value="1"/>
</dbReference>
<keyword evidence="1" id="KW-0479">Metal-binding</keyword>
<evidence type="ECO:0000259" key="9">
    <source>
        <dbReference type="PROSITE" id="PS50188"/>
    </source>
</evidence>
<dbReference type="EMBL" id="JAOPHQ010001616">
    <property type="protein sequence ID" value="KAK0150116.1"/>
    <property type="molecule type" value="Genomic_DNA"/>
</dbReference>
<evidence type="ECO:0000256" key="5">
    <source>
        <dbReference type="SAM" id="Coils"/>
    </source>
</evidence>
<keyword evidence="11" id="KW-1185">Reference proteome</keyword>
<dbReference type="SMART" id="SM00184">
    <property type="entry name" value="RING"/>
    <property type="match status" value="1"/>
</dbReference>
<evidence type="ECO:0000256" key="1">
    <source>
        <dbReference type="ARBA" id="ARBA00022723"/>
    </source>
</evidence>
<proteinExistence type="predicted"/>
<name>A0AA47N1V5_MERPO</name>
<dbReference type="Pfam" id="PF00622">
    <property type="entry name" value="SPRY"/>
    <property type="match status" value="1"/>
</dbReference>
<keyword evidence="2 4" id="KW-0863">Zinc-finger</keyword>
<accession>A0AA47N1V5</accession>
<dbReference type="InterPro" id="IPR000315">
    <property type="entry name" value="Znf_B-box"/>
</dbReference>
<dbReference type="PROSITE" id="PS50089">
    <property type="entry name" value="ZF_RING_2"/>
    <property type="match status" value="1"/>
</dbReference>
<dbReference type="FunFam" id="2.60.120.920:FF:000004">
    <property type="entry name" value="Butyrophilin subfamily 1 member A1"/>
    <property type="match status" value="1"/>
</dbReference>
<feature type="coiled-coil region" evidence="5">
    <location>
        <begin position="388"/>
        <end position="444"/>
    </location>
</feature>
<dbReference type="PROSITE" id="PS00518">
    <property type="entry name" value="ZF_RING_1"/>
    <property type="match status" value="1"/>
</dbReference>
<keyword evidence="5" id="KW-0175">Coiled coil</keyword>
<dbReference type="CDD" id="cd16594">
    <property type="entry name" value="RING-HC_TRIM7-like_C-IV"/>
    <property type="match status" value="1"/>
</dbReference>
<feature type="region of interest" description="Disordered" evidence="6">
    <location>
        <begin position="256"/>
        <end position="284"/>
    </location>
</feature>
<evidence type="ECO:0000259" key="8">
    <source>
        <dbReference type="PROSITE" id="PS50119"/>
    </source>
</evidence>
<dbReference type="Pfam" id="PF13765">
    <property type="entry name" value="PRY"/>
    <property type="match status" value="1"/>
</dbReference>
<dbReference type="PRINTS" id="PR01407">
    <property type="entry name" value="BUTYPHLNCDUF"/>
</dbReference>
<dbReference type="InterPro" id="IPR050143">
    <property type="entry name" value="TRIM/RBCC"/>
</dbReference>
<reference evidence="10" key="1">
    <citation type="journal article" date="2023" name="Front. Mar. Sci.">
        <title>A new Merluccius polli reference genome to investigate the effects of global change in West African waters.</title>
        <authorList>
            <person name="Mateo J.L."/>
            <person name="Blanco-Fernandez C."/>
            <person name="Garcia-Vazquez E."/>
            <person name="Machado-Schiaffino G."/>
        </authorList>
    </citation>
    <scope>NUCLEOTIDE SEQUENCE</scope>
    <source>
        <strain evidence="10">C29</strain>
        <tissue evidence="10">Fin</tissue>
    </source>
</reference>
<feature type="compositionally biased region" description="Gly residues" evidence="6">
    <location>
        <begin position="262"/>
        <end position="283"/>
    </location>
</feature>